<dbReference type="SMART" id="SM00283">
    <property type="entry name" value="MA"/>
    <property type="match status" value="1"/>
</dbReference>
<proteinExistence type="inferred from homology"/>
<evidence type="ECO:0000313" key="10">
    <source>
        <dbReference type="Proteomes" id="UP000624709"/>
    </source>
</evidence>
<dbReference type="InterPro" id="IPR004089">
    <property type="entry name" value="MCPsignal_dom"/>
</dbReference>
<keyword evidence="3 5" id="KW-0807">Transducer</keyword>
<dbReference type="InterPro" id="IPR004090">
    <property type="entry name" value="Chemotax_Me-accpt_rcpt"/>
</dbReference>
<dbReference type="PROSITE" id="PS50111">
    <property type="entry name" value="CHEMOTAXIS_TRANSDUC_2"/>
    <property type="match status" value="1"/>
</dbReference>
<dbReference type="SMART" id="SM00304">
    <property type="entry name" value="HAMP"/>
    <property type="match status" value="1"/>
</dbReference>
<dbReference type="PROSITE" id="PS50885">
    <property type="entry name" value="HAMP"/>
    <property type="match status" value="1"/>
</dbReference>
<organism evidence="9 10">
    <name type="scientific">Actinoplanes palleronii</name>
    <dbReference type="NCBI Taxonomy" id="113570"/>
    <lineage>
        <taxon>Bacteria</taxon>
        <taxon>Bacillati</taxon>
        <taxon>Actinomycetota</taxon>
        <taxon>Actinomycetes</taxon>
        <taxon>Micromonosporales</taxon>
        <taxon>Micromonosporaceae</taxon>
        <taxon>Actinoplanes</taxon>
    </lineage>
</organism>
<comment type="caution">
    <text evidence="9">The sequence shown here is derived from an EMBL/GenBank/DDBJ whole genome shotgun (WGS) entry which is preliminary data.</text>
</comment>
<evidence type="ECO:0000259" key="8">
    <source>
        <dbReference type="PROSITE" id="PS50885"/>
    </source>
</evidence>
<dbReference type="CDD" id="cd06225">
    <property type="entry name" value="HAMP"/>
    <property type="match status" value="1"/>
</dbReference>
<dbReference type="PANTHER" id="PTHR32089:SF112">
    <property type="entry name" value="LYSOZYME-LIKE PROTEIN-RELATED"/>
    <property type="match status" value="1"/>
</dbReference>
<evidence type="ECO:0000256" key="3">
    <source>
        <dbReference type="ARBA" id="ARBA00023224"/>
    </source>
</evidence>
<keyword evidence="1 6" id="KW-0812">Transmembrane</keyword>
<dbReference type="Pfam" id="PF00672">
    <property type="entry name" value="HAMP"/>
    <property type="match status" value="1"/>
</dbReference>
<evidence type="ECO:0000256" key="5">
    <source>
        <dbReference type="PROSITE-ProRule" id="PRU00284"/>
    </source>
</evidence>
<dbReference type="SUPFAM" id="SSF58104">
    <property type="entry name" value="Methyl-accepting chemotaxis protein (MCP) signaling domain"/>
    <property type="match status" value="1"/>
</dbReference>
<name>A0ABQ4BBM2_9ACTN</name>
<evidence type="ECO:0000256" key="1">
    <source>
        <dbReference type="ARBA" id="ARBA00022692"/>
    </source>
</evidence>
<accession>A0ABQ4BBM2</accession>
<feature type="transmembrane region" description="Helical" evidence="6">
    <location>
        <begin position="28"/>
        <end position="50"/>
    </location>
</feature>
<feature type="domain" description="Methyl-accepting transducer" evidence="7">
    <location>
        <begin position="285"/>
        <end position="528"/>
    </location>
</feature>
<dbReference type="EMBL" id="BOMS01000057">
    <property type="protein sequence ID" value="GIE68094.1"/>
    <property type="molecule type" value="Genomic_DNA"/>
</dbReference>
<reference evidence="9 10" key="1">
    <citation type="submission" date="2021-01" db="EMBL/GenBank/DDBJ databases">
        <title>Whole genome shotgun sequence of Actinoplanes palleronii NBRC 14916.</title>
        <authorList>
            <person name="Komaki H."/>
            <person name="Tamura T."/>
        </authorList>
    </citation>
    <scope>NUCLEOTIDE SEQUENCE [LARGE SCALE GENOMIC DNA]</scope>
    <source>
        <strain evidence="9 10">NBRC 14916</strain>
    </source>
</reference>
<evidence type="ECO:0000256" key="6">
    <source>
        <dbReference type="SAM" id="Phobius"/>
    </source>
</evidence>
<dbReference type="RefSeq" id="WP_203826470.1">
    <property type="nucleotide sequence ID" value="NZ_BAAATY010000003.1"/>
</dbReference>
<dbReference type="Gene3D" id="1.10.287.950">
    <property type="entry name" value="Methyl-accepting chemotaxis protein"/>
    <property type="match status" value="1"/>
</dbReference>
<dbReference type="Pfam" id="PF00015">
    <property type="entry name" value="MCPsignal"/>
    <property type="match status" value="1"/>
</dbReference>
<protein>
    <submittedName>
        <fullName evidence="9">Methyl-accepting chemotaxis protein</fullName>
    </submittedName>
</protein>
<evidence type="ECO:0000256" key="4">
    <source>
        <dbReference type="ARBA" id="ARBA00029447"/>
    </source>
</evidence>
<evidence type="ECO:0000256" key="2">
    <source>
        <dbReference type="ARBA" id="ARBA00022989"/>
    </source>
</evidence>
<comment type="similarity">
    <text evidence="4">Belongs to the methyl-accepting chemotaxis (MCP) protein family.</text>
</comment>
<keyword evidence="6" id="KW-0472">Membrane</keyword>
<dbReference type="Proteomes" id="UP000624709">
    <property type="component" value="Unassembled WGS sequence"/>
</dbReference>
<dbReference type="PRINTS" id="PR00260">
    <property type="entry name" value="CHEMTRNSDUCR"/>
</dbReference>
<gene>
    <name evidence="9" type="primary">mcp40H-26</name>
    <name evidence="9" type="ORF">Apa02nite_042020</name>
</gene>
<sequence length="543" mass="55184">MEQSSATAKQLGTGPLGWFGDLSVGLKITMALVVALVAGAAVAGVGLAALSTLNTSATTIYQENLQPAQALAVAQGQFDDQLLALSQSANATSAAGAQNDLKNAAATGEAVPRAVEAYAALGVDDAQRQPLEAIKEGLGALAEMHQTLAAFITAADSNGFNQAYDTQAEPIVDKVNAGFDALNAFESEQAAQAAADGTSTFRSGRVTMLATLGTGFLLAGLLGWTTVRRITRPLREVNLTLTQVAAGDLTGTVRVHSRDEVGSMAIALNGATGTMRSTVQALGDAANSLAAAAEQLSATNGQIAVSAQQSSARAGSVAAAAEQIRRNIDAVSAGSDEMGAAIREISKNANEAVVVAAQAVSVAEATNRTVAQLGSSSAEIGNVIQLITAIAGQTNLLALNATIEAARAGESGKGFAVVASEVKDLAQETARATGDIQLRVTTIQTDTSTAITAIGEISEIIARISDYQTTIAAAVEEQTATTGEMNRSVSEAAGGVSEVADGIDSLATATRMTTENVSDSRRASEDLARMSGELQTLVGTFRV</sequence>
<dbReference type="InterPro" id="IPR024478">
    <property type="entry name" value="HlyB_4HB_MCP"/>
</dbReference>
<dbReference type="InterPro" id="IPR003660">
    <property type="entry name" value="HAMP_dom"/>
</dbReference>
<feature type="transmembrane region" description="Helical" evidence="6">
    <location>
        <begin position="206"/>
        <end position="227"/>
    </location>
</feature>
<dbReference type="PANTHER" id="PTHR32089">
    <property type="entry name" value="METHYL-ACCEPTING CHEMOTAXIS PROTEIN MCPB"/>
    <property type="match status" value="1"/>
</dbReference>
<evidence type="ECO:0000259" key="7">
    <source>
        <dbReference type="PROSITE" id="PS50111"/>
    </source>
</evidence>
<evidence type="ECO:0000313" key="9">
    <source>
        <dbReference type="EMBL" id="GIE68094.1"/>
    </source>
</evidence>
<keyword evidence="10" id="KW-1185">Reference proteome</keyword>
<keyword evidence="2 6" id="KW-1133">Transmembrane helix</keyword>
<dbReference type="Pfam" id="PF12729">
    <property type="entry name" value="4HB_MCP_1"/>
    <property type="match status" value="1"/>
</dbReference>
<feature type="domain" description="HAMP" evidence="8">
    <location>
        <begin position="228"/>
        <end position="280"/>
    </location>
</feature>